<dbReference type="InterPro" id="IPR005129">
    <property type="entry name" value="GTPase_ArgK"/>
</dbReference>
<dbReference type="PANTHER" id="PTHR23408">
    <property type="entry name" value="METHYLMALONYL-COA MUTASE"/>
    <property type="match status" value="1"/>
</dbReference>
<evidence type="ECO:0000259" key="2">
    <source>
        <dbReference type="SMART" id="SM00382"/>
    </source>
</evidence>
<dbReference type="Gene3D" id="3.40.50.300">
    <property type="entry name" value="P-loop containing nucleotide triphosphate hydrolases"/>
    <property type="match status" value="1"/>
</dbReference>
<dbReference type="PANTHER" id="PTHR23408:SF3">
    <property type="entry name" value="METHYLMALONIC ACIDURIA TYPE A PROTEIN, MITOCHONDRIAL"/>
    <property type="match status" value="1"/>
</dbReference>
<dbReference type="AlphaFoldDB" id="A0A832DG61"/>
<dbReference type="Gene3D" id="1.10.287.130">
    <property type="match status" value="1"/>
</dbReference>
<dbReference type="GO" id="GO:0003924">
    <property type="term" value="F:GTPase activity"/>
    <property type="evidence" value="ECO:0007669"/>
    <property type="project" value="InterPro"/>
</dbReference>
<dbReference type="CDD" id="cd03114">
    <property type="entry name" value="MMAA-like"/>
    <property type="match status" value="1"/>
</dbReference>
<feature type="domain" description="AAA+ ATPase" evidence="2">
    <location>
        <begin position="95"/>
        <end position="245"/>
    </location>
</feature>
<organism evidence="3">
    <name type="scientific">Ignavibacterium album</name>
    <dbReference type="NCBI Taxonomy" id="591197"/>
    <lineage>
        <taxon>Bacteria</taxon>
        <taxon>Pseudomonadati</taxon>
        <taxon>Ignavibacteriota</taxon>
        <taxon>Ignavibacteria</taxon>
        <taxon>Ignavibacteriales</taxon>
        <taxon>Ignavibacteriaceae</taxon>
        <taxon>Ignavibacterium</taxon>
    </lineage>
</organism>
<dbReference type="SUPFAM" id="SSF52540">
    <property type="entry name" value="P-loop containing nucleoside triphosphate hydrolases"/>
    <property type="match status" value="1"/>
</dbReference>
<evidence type="ECO:0000313" key="3">
    <source>
        <dbReference type="EMBL" id="HGT47593.1"/>
    </source>
</evidence>
<sequence length="376" mass="41430">MKKSNTYKPDWTPENAGEAFAVRVVKGVKSSRSSPGAGQKDLKRKSLSVDDYVSGVLNFDRNILARTITLIESNNPAHHNIAQEVLKKLLPFSGKSLRIGITGVPGAGKSTLIETLGMFLIKQGHKVAVLTIDPSSTVTKGSILGDKTRMEKLSKEENCFIRPSPSGGELGGVARKTRETISIVEAAGFNIILIETVGVGQSEVTVRSMVDFFLLVLIAGAGDELQGIKRGVMELCDAIFINKADGDNEKRALIAQNDYNNALHYLQPATKGWQPKAYIGSALTGKGIEELWKIIQEFEKQTKASGVFEERRKNQIVEWVFKMVENKLIDDFYNDEQINKELPNIKNEILKGVLTPTLAAEKLLKIYKTKKGLTKK</sequence>
<dbReference type="EC" id="3.6.5.-" evidence="3"/>
<dbReference type="SMART" id="SM00382">
    <property type="entry name" value="AAA"/>
    <property type="match status" value="1"/>
</dbReference>
<dbReference type="InterPro" id="IPR003593">
    <property type="entry name" value="AAA+_ATPase"/>
</dbReference>
<dbReference type="Gene3D" id="1.20.5.170">
    <property type="match status" value="1"/>
</dbReference>
<dbReference type="InterPro" id="IPR027417">
    <property type="entry name" value="P-loop_NTPase"/>
</dbReference>
<dbReference type="NCBIfam" id="NF006958">
    <property type="entry name" value="PRK09435.1"/>
    <property type="match status" value="1"/>
</dbReference>
<dbReference type="GO" id="GO:0005737">
    <property type="term" value="C:cytoplasm"/>
    <property type="evidence" value="ECO:0007669"/>
    <property type="project" value="TreeGrafter"/>
</dbReference>
<dbReference type="GO" id="GO:0005525">
    <property type="term" value="F:GTP binding"/>
    <property type="evidence" value="ECO:0007669"/>
    <property type="project" value="InterPro"/>
</dbReference>
<comment type="caution">
    <text evidence="3">The sequence shown here is derived from an EMBL/GenBank/DDBJ whole genome shotgun (WGS) entry which is preliminary data.</text>
</comment>
<name>A0A832DG61_9BACT</name>
<comment type="similarity">
    <text evidence="1">Belongs to the SIMIBI class G3E GTPase family. ArgK/MeaB subfamily.</text>
</comment>
<dbReference type="EMBL" id="DSVI01000007">
    <property type="protein sequence ID" value="HGT47593.1"/>
    <property type="molecule type" value="Genomic_DNA"/>
</dbReference>
<proteinExistence type="inferred from homology"/>
<evidence type="ECO:0000256" key="1">
    <source>
        <dbReference type="ARBA" id="ARBA00009625"/>
    </source>
</evidence>
<dbReference type="NCBIfam" id="TIGR00750">
    <property type="entry name" value="lao"/>
    <property type="match status" value="1"/>
</dbReference>
<keyword evidence="3" id="KW-0378">Hydrolase</keyword>
<dbReference type="Pfam" id="PF03308">
    <property type="entry name" value="MeaB"/>
    <property type="match status" value="1"/>
</dbReference>
<reference evidence="3" key="1">
    <citation type="journal article" date="2020" name="mSystems">
        <title>Genome- and Community-Level Interaction Insights into Carbon Utilization and Element Cycling Functions of Hydrothermarchaeota in Hydrothermal Sediment.</title>
        <authorList>
            <person name="Zhou Z."/>
            <person name="Liu Y."/>
            <person name="Xu W."/>
            <person name="Pan J."/>
            <person name="Luo Z.H."/>
            <person name="Li M."/>
        </authorList>
    </citation>
    <scope>NUCLEOTIDE SEQUENCE [LARGE SCALE GENOMIC DNA]</scope>
    <source>
        <strain evidence="3">SpSt-500</strain>
    </source>
</reference>
<gene>
    <name evidence="3" type="primary">meaB</name>
    <name evidence="3" type="ORF">ENS56_06135</name>
</gene>
<accession>A0A832DG61</accession>
<protein>
    <submittedName>
        <fullName evidence="3">Methylmalonyl Co-A mutase-associated GTPase MeaB</fullName>
        <ecNumber evidence="3">3.6.5.-</ecNumber>
    </submittedName>
</protein>